<comment type="pathway">
    <text evidence="8">Carbohydrate biosynthesis.</text>
</comment>
<name>A0AAU7X7D6_9HYPH</name>
<dbReference type="EMBL" id="CP158568">
    <property type="protein sequence ID" value="XBY42807.1"/>
    <property type="molecule type" value="Genomic_DNA"/>
</dbReference>
<comment type="similarity">
    <text evidence="2 9 10">Belongs to the FBPase class 1 family.</text>
</comment>
<dbReference type="PRINTS" id="PR00115">
    <property type="entry name" value="F16BPHPHTASE"/>
</dbReference>
<dbReference type="PANTHER" id="PTHR11556">
    <property type="entry name" value="FRUCTOSE-1,6-BISPHOSPHATASE-RELATED"/>
    <property type="match status" value="1"/>
</dbReference>
<evidence type="ECO:0000259" key="11">
    <source>
        <dbReference type="Pfam" id="PF00316"/>
    </source>
</evidence>
<dbReference type="Gene3D" id="3.30.540.10">
    <property type="entry name" value="Fructose-1,6-Bisphosphatase, subunit A, domain 1"/>
    <property type="match status" value="1"/>
</dbReference>
<dbReference type="RefSeq" id="WP_407047908.1">
    <property type="nucleotide sequence ID" value="NZ_CP158568.1"/>
</dbReference>
<feature type="domain" description="Fructose-1-6-bisphosphatase class 1 C-terminal" evidence="12">
    <location>
        <begin position="193"/>
        <end position="326"/>
    </location>
</feature>
<keyword evidence="7 9" id="KW-0119">Carbohydrate metabolism</keyword>
<keyword evidence="3 9" id="KW-0963">Cytoplasm</keyword>
<dbReference type="PIRSF" id="PIRSF500210">
    <property type="entry name" value="FBPtase"/>
    <property type="match status" value="1"/>
</dbReference>
<feature type="binding site" evidence="9">
    <location>
        <position position="108"/>
    </location>
    <ligand>
        <name>Mg(2+)</name>
        <dbReference type="ChEBI" id="CHEBI:18420"/>
        <label>1</label>
    </ligand>
</feature>
<dbReference type="KEGG" id="mflg:ABS361_11805"/>
<dbReference type="GO" id="GO:0000287">
    <property type="term" value="F:magnesium ion binding"/>
    <property type="evidence" value="ECO:0007669"/>
    <property type="project" value="UniProtKB-UniRule"/>
</dbReference>
<evidence type="ECO:0000256" key="6">
    <source>
        <dbReference type="ARBA" id="ARBA00022842"/>
    </source>
</evidence>
<dbReference type="InterPro" id="IPR028343">
    <property type="entry name" value="FBPtase"/>
</dbReference>
<feature type="binding site" evidence="9">
    <location>
        <position position="108"/>
    </location>
    <ligand>
        <name>Mg(2+)</name>
        <dbReference type="ChEBI" id="CHEBI:18420"/>
        <label>2</label>
    </ligand>
</feature>
<accession>A0AAU7X7D6</accession>
<dbReference type="GO" id="GO:0042132">
    <property type="term" value="F:fructose 1,6-bisphosphate 1-phosphatase activity"/>
    <property type="evidence" value="ECO:0007669"/>
    <property type="project" value="UniProtKB-UniRule"/>
</dbReference>
<evidence type="ECO:0000259" key="12">
    <source>
        <dbReference type="Pfam" id="PF18913"/>
    </source>
</evidence>
<feature type="binding site" evidence="9">
    <location>
        <position position="203"/>
    </location>
    <ligand>
        <name>substrate</name>
    </ligand>
</feature>
<comment type="cofactor">
    <cofactor evidence="9">
        <name>Mg(2+)</name>
        <dbReference type="ChEBI" id="CHEBI:18420"/>
    </cofactor>
    <text evidence="9">Binds 2 magnesium ions per subunit.</text>
</comment>
<organism evidence="13">
    <name type="scientific">Methyloraptor flagellatus</name>
    <dbReference type="NCBI Taxonomy" id="3162530"/>
    <lineage>
        <taxon>Bacteria</taxon>
        <taxon>Pseudomonadati</taxon>
        <taxon>Pseudomonadota</taxon>
        <taxon>Alphaproteobacteria</taxon>
        <taxon>Hyphomicrobiales</taxon>
        <taxon>Ancalomicrobiaceae</taxon>
        <taxon>Methyloraptor</taxon>
    </lineage>
</organism>
<keyword evidence="6 9" id="KW-0460">Magnesium</keyword>
<evidence type="ECO:0000313" key="13">
    <source>
        <dbReference type="EMBL" id="XBY42807.1"/>
    </source>
</evidence>
<comment type="caution">
    <text evidence="9">Lacks conserved residue(s) required for the propagation of feature annotation.</text>
</comment>
<dbReference type="GO" id="GO:0006002">
    <property type="term" value="P:fructose 6-phosphate metabolic process"/>
    <property type="evidence" value="ECO:0007669"/>
    <property type="project" value="TreeGrafter"/>
</dbReference>
<dbReference type="CDD" id="cd00354">
    <property type="entry name" value="FBPase"/>
    <property type="match status" value="1"/>
</dbReference>
<dbReference type="Pfam" id="PF18913">
    <property type="entry name" value="FBPase_C"/>
    <property type="match status" value="1"/>
</dbReference>
<comment type="subunit">
    <text evidence="9">Homotetramer.</text>
</comment>
<evidence type="ECO:0000256" key="2">
    <source>
        <dbReference type="ARBA" id="ARBA00010941"/>
    </source>
</evidence>
<dbReference type="NCBIfam" id="NF006779">
    <property type="entry name" value="PRK09293.1-3"/>
    <property type="match status" value="1"/>
</dbReference>
<dbReference type="GO" id="GO:0005829">
    <property type="term" value="C:cytosol"/>
    <property type="evidence" value="ECO:0007669"/>
    <property type="project" value="TreeGrafter"/>
</dbReference>
<dbReference type="InterPro" id="IPR000146">
    <property type="entry name" value="FBPase_class-1"/>
</dbReference>
<dbReference type="FunFam" id="3.40.190.80:FF:000011">
    <property type="entry name" value="Fructose-1,6-bisphosphatase class 1"/>
    <property type="match status" value="1"/>
</dbReference>
<keyword evidence="4 9" id="KW-0479">Metal-binding</keyword>
<evidence type="ECO:0000256" key="7">
    <source>
        <dbReference type="ARBA" id="ARBA00023277"/>
    </source>
</evidence>
<comment type="subcellular location">
    <subcellularLocation>
        <location evidence="9">Cytoplasm</location>
    </subcellularLocation>
</comment>
<dbReference type="NCBIfam" id="NF006780">
    <property type="entry name" value="PRK09293.1-4"/>
    <property type="match status" value="1"/>
</dbReference>
<dbReference type="PANTHER" id="PTHR11556:SF35">
    <property type="entry name" value="SEDOHEPTULOSE-1,7-BISPHOSPHATASE, CHLOROPLASTIC"/>
    <property type="match status" value="1"/>
</dbReference>
<gene>
    <name evidence="9" type="primary">fbp</name>
    <name evidence="13" type="ORF">ABS361_11805</name>
</gene>
<dbReference type="GO" id="GO:0006094">
    <property type="term" value="P:gluconeogenesis"/>
    <property type="evidence" value="ECO:0007669"/>
    <property type="project" value="UniProtKB-UniRule"/>
</dbReference>
<dbReference type="Pfam" id="PF00316">
    <property type="entry name" value="FBPase"/>
    <property type="match status" value="1"/>
</dbReference>
<dbReference type="Gene3D" id="3.40.190.80">
    <property type="match status" value="1"/>
</dbReference>
<feature type="binding site" evidence="9">
    <location>
        <position position="275"/>
    </location>
    <ligand>
        <name>Mg(2+)</name>
        <dbReference type="ChEBI" id="CHEBI:18420"/>
        <label>2</label>
    </ligand>
</feature>
<reference evidence="13" key="1">
    <citation type="submission" date="2024-06" db="EMBL/GenBank/DDBJ databases">
        <title>Methylostella associata gen. nov., sp. nov., a novel Ancalomicrobiaceae-affiliated facultatively methylotrophic bacteria that feed on methanotrophs of the genus Methylococcus.</title>
        <authorList>
            <person name="Saltykova V."/>
            <person name="Danilova O.V."/>
            <person name="Oshkin I.Y."/>
            <person name="Belova S.E."/>
            <person name="Pimenov N.V."/>
            <person name="Dedysh S.N."/>
        </authorList>
    </citation>
    <scope>NUCLEOTIDE SEQUENCE</scope>
    <source>
        <strain evidence="13">S20</strain>
    </source>
</reference>
<dbReference type="EC" id="3.1.3.11" evidence="9"/>
<dbReference type="GO" id="GO:0030388">
    <property type="term" value="P:fructose 1,6-bisphosphate metabolic process"/>
    <property type="evidence" value="ECO:0007669"/>
    <property type="project" value="TreeGrafter"/>
</dbReference>
<dbReference type="InterPro" id="IPR044015">
    <property type="entry name" value="FBPase_C_dom"/>
</dbReference>
<comment type="catalytic activity">
    <reaction evidence="1 9">
        <text>beta-D-fructose 1,6-bisphosphate + H2O = beta-D-fructose 6-phosphate + phosphate</text>
        <dbReference type="Rhea" id="RHEA:11064"/>
        <dbReference type="ChEBI" id="CHEBI:15377"/>
        <dbReference type="ChEBI" id="CHEBI:32966"/>
        <dbReference type="ChEBI" id="CHEBI:43474"/>
        <dbReference type="ChEBI" id="CHEBI:57634"/>
        <dbReference type="EC" id="3.1.3.11"/>
    </reaction>
</comment>
<evidence type="ECO:0000256" key="10">
    <source>
        <dbReference type="RuleBase" id="RU000508"/>
    </source>
</evidence>
<evidence type="ECO:0000256" key="9">
    <source>
        <dbReference type="HAMAP-Rule" id="MF_01855"/>
    </source>
</evidence>
<sequence length="345" mass="37169">MTTKSLDAYLGAWAGADAGRIAVARTIGAIAEAGREIAYLVAEGPLAGDLAAAVTNNVQGEVQKHLDKHSNDSLMAALKQAPIAALASEELDHPYVVDPSAGLLVALDPLDGSSNIDTNVSIGTIFSIMPHITGKNPATHDAFLIPGHRQLAAGYVLYGPQTSLILTVGAGTVGFTLDRRSGTFFLTAKQVAIKEKTKEWAINASNQRQWDDEIRSYIGECLAGTDGPRGEDTNMRWVGSLVADCHRILVRGGVFLYPADKRKGYTEGRLRLMYEANPIAMVVEQAGGRAITGRERILDIQPTALHQRIPLIFGSTTEIERIERHYAEPTAGEAPLFGKRGLFRE</sequence>
<evidence type="ECO:0000256" key="1">
    <source>
        <dbReference type="ARBA" id="ARBA00001273"/>
    </source>
</evidence>
<dbReference type="SUPFAM" id="SSF56655">
    <property type="entry name" value="Carbohydrate phosphatase"/>
    <property type="match status" value="1"/>
</dbReference>
<keyword evidence="5 9" id="KW-0378">Hydrolase</keyword>
<feature type="binding site" evidence="9">
    <location>
        <position position="89"/>
    </location>
    <ligand>
        <name>Mg(2+)</name>
        <dbReference type="ChEBI" id="CHEBI:18420"/>
        <label>1</label>
    </ligand>
</feature>
<dbReference type="InterPro" id="IPR033391">
    <property type="entry name" value="FBPase_N"/>
</dbReference>
<evidence type="ECO:0000256" key="4">
    <source>
        <dbReference type="ARBA" id="ARBA00022723"/>
    </source>
</evidence>
<evidence type="ECO:0000256" key="5">
    <source>
        <dbReference type="ARBA" id="ARBA00022801"/>
    </source>
</evidence>
<dbReference type="HAMAP" id="MF_01855">
    <property type="entry name" value="FBPase_class1"/>
    <property type="match status" value="1"/>
</dbReference>
<feature type="domain" description="Fructose-1-6-bisphosphatase class I N-terminal" evidence="11">
    <location>
        <begin position="28"/>
        <end position="188"/>
    </location>
</feature>
<dbReference type="GO" id="GO:0006000">
    <property type="term" value="P:fructose metabolic process"/>
    <property type="evidence" value="ECO:0007669"/>
    <property type="project" value="TreeGrafter"/>
</dbReference>
<evidence type="ECO:0000256" key="3">
    <source>
        <dbReference type="ARBA" id="ARBA00022490"/>
    </source>
</evidence>
<proteinExistence type="inferred from homology"/>
<feature type="binding site" evidence="9">
    <location>
        <position position="111"/>
    </location>
    <ligand>
        <name>Mg(2+)</name>
        <dbReference type="ChEBI" id="CHEBI:18420"/>
        <label>2</label>
    </ligand>
</feature>
<evidence type="ECO:0000256" key="8">
    <source>
        <dbReference type="ARBA" id="ARBA00024331"/>
    </source>
</evidence>
<feature type="binding site" evidence="9">
    <location>
        <begin position="111"/>
        <end position="114"/>
    </location>
    <ligand>
        <name>substrate</name>
    </ligand>
</feature>
<dbReference type="PIRSF" id="PIRSF000904">
    <property type="entry name" value="FBPtase_SBPase"/>
    <property type="match status" value="1"/>
</dbReference>
<dbReference type="GO" id="GO:0005986">
    <property type="term" value="P:sucrose biosynthetic process"/>
    <property type="evidence" value="ECO:0007669"/>
    <property type="project" value="TreeGrafter"/>
</dbReference>
<feature type="binding site" evidence="9">
    <location>
        <position position="110"/>
    </location>
    <ligand>
        <name>Mg(2+)</name>
        <dbReference type="ChEBI" id="CHEBI:18420"/>
        <label>1</label>
    </ligand>
</feature>
<dbReference type="AlphaFoldDB" id="A0AAU7X7D6"/>
<protein>
    <recommendedName>
        <fullName evidence="9">Fructose-1,6-bisphosphatase class 1</fullName>
        <shortName evidence="9">FBPase class 1</shortName>
        <ecNumber evidence="9">3.1.3.11</ecNumber>
    </recommendedName>
    <alternativeName>
        <fullName evidence="9">D-fructose-1,6-bisphosphate 1-phosphohydrolase class 1</fullName>
    </alternativeName>
</protein>